<evidence type="ECO:0000259" key="1">
    <source>
        <dbReference type="Pfam" id="PF00533"/>
    </source>
</evidence>
<dbReference type="EMBL" id="LR796284">
    <property type="protein sequence ID" value="CAB4134277.1"/>
    <property type="molecule type" value="Genomic_DNA"/>
</dbReference>
<accession>A0A6J5LMP8</accession>
<dbReference type="Gene3D" id="3.40.50.10190">
    <property type="entry name" value="BRCT domain"/>
    <property type="match status" value="1"/>
</dbReference>
<dbReference type="InterPro" id="IPR001357">
    <property type="entry name" value="BRCT_dom"/>
</dbReference>
<feature type="domain" description="BRCT" evidence="1">
    <location>
        <begin position="176"/>
        <end position="239"/>
    </location>
</feature>
<sequence>MKIEIPTTCPCCEFKLELVNDQLFCRNPSCSAQLNKKLEHMCKTLSIKGMGPKTIEKLDLQDITELFYLDPDSVVEAVGQKTADKLLEEIEKAKNANLATVIASFSIPLIGMTAATKIALVVSDVDQITEEKCKEAGLGDKATANLLNWLNTDFQEMREFLPFSFKSGTKSANTDGQTICITGKLSSYKTKADAYAKLTALGFKVVESVTKTLNYLVDEQNNGSSKRLKAEEYGVKIVNNLLTFIEERNS</sequence>
<dbReference type="CDD" id="cd17748">
    <property type="entry name" value="BRCT_DNA_ligase_like"/>
    <property type="match status" value="1"/>
</dbReference>
<reference evidence="2" key="1">
    <citation type="submission" date="2020-04" db="EMBL/GenBank/DDBJ databases">
        <authorList>
            <person name="Chiriac C."/>
            <person name="Salcher M."/>
            <person name="Ghai R."/>
            <person name="Kavagutti S V."/>
        </authorList>
    </citation>
    <scope>NUCLEOTIDE SEQUENCE</scope>
</reference>
<dbReference type="SUPFAM" id="SSF47781">
    <property type="entry name" value="RuvA domain 2-like"/>
    <property type="match status" value="1"/>
</dbReference>
<dbReference type="Pfam" id="PF00533">
    <property type="entry name" value="BRCT"/>
    <property type="match status" value="1"/>
</dbReference>
<evidence type="ECO:0000313" key="2">
    <source>
        <dbReference type="EMBL" id="CAB4134277.1"/>
    </source>
</evidence>
<proteinExistence type="predicted"/>
<dbReference type="InterPro" id="IPR036420">
    <property type="entry name" value="BRCT_dom_sf"/>
</dbReference>
<name>A0A6J5LMP8_9CAUD</name>
<dbReference type="Gene3D" id="1.10.150.20">
    <property type="entry name" value="5' to 3' exonuclease, C-terminal subdomain"/>
    <property type="match status" value="1"/>
</dbReference>
<gene>
    <name evidence="2" type="ORF">UFOVP273_37</name>
</gene>
<organism evidence="2">
    <name type="scientific">uncultured Caudovirales phage</name>
    <dbReference type="NCBI Taxonomy" id="2100421"/>
    <lineage>
        <taxon>Viruses</taxon>
        <taxon>Duplodnaviria</taxon>
        <taxon>Heunggongvirae</taxon>
        <taxon>Uroviricota</taxon>
        <taxon>Caudoviricetes</taxon>
        <taxon>Peduoviridae</taxon>
        <taxon>Maltschvirus</taxon>
        <taxon>Maltschvirus maltsch</taxon>
    </lineage>
</organism>
<dbReference type="SUPFAM" id="SSF52113">
    <property type="entry name" value="BRCT domain"/>
    <property type="match status" value="1"/>
</dbReference>
<dbReference type="InterPro" id="IPR010994">
    <property type="entry name" value="RuvA_2-like"/>
</dbReference>
<protein>
    <submittedName>
        <fullName evidence="2">BRCT domain</fullName>
    </submittedName>
</protein>